<evidence type="ECO:0000256" key="1">
    <source>
        <dbReference type="SAM" id="Phobius"/>
    </source>
</evidence>
<dbReference type="Pfam" id="PF21742">
    <property type="entry name" value="DUF6868"/>
    <property type="match status" value="1"/>
</dbReference>
<sequence length="79" mass="9057">MTIATLTAFFGWMTVIHLAVLVFAAVMMFGLGNWATGLHARIFDLKQDDVRQTYYNWLGAYKLLIFVFALVPWLALKIM</sequence>
<dbReference type="STRING" id="1280847.SAMN04488036_103261"/>
<keyword evidence="1" id="KW-0472">Membrane</keyword>
<feature type="transmembrane region" description="Helical" evidence="1">
    <location>
        <begin position="54"/>
        <end position="76"/>
    </location>
</feature>
<keyword evidence="1" id="KW-0812">Transmembrane</keyword>
<organism evidence="3 4">
    <name type="scientific">Shimia haliotis</name>
    <dbReference type="NCBI Taxonomy" id="1280847"/>
    <lineage>
        <taxon>Bacteria</taxon>
        <taxon>Pseudomonadati</taxon>
        <taxon>Pseudomonadota</taxon>
        <taxon>Alphaproteobacteria</taxon>
        <taxon>Rhodobacterales</taxon>
        <taxon>Roseobacteraceae</taxon>
    </lineage>
</organism>
<dbReference type="OrthoDB" id="5918912at2"/>
<feature type="transmembrane region" description="Helical" evidence="1">
    <location>
        <begin position="12"/>
        <end position="34"/>
    </location>
</feature>
<dbReference type="Proteomes" id="UP000198851">
    <property type="component" value="Unassembled WGS sequence"/>
</dbReference>
<evidence type="ECO:0000313" key="3">
    <source>
        <dbReference type="EMBL" id="SFK94093.1"/>
    </source>
</evidence>
<proteinExistence type="predicted"/>
<reference evidence="4" key="1">
    <citation type="submission" date="2016-10" db="EMBL/GenBank/DDBJ databases">
        <authorList>
            <person name="Varghese N."/>
            <person name="Submissions S."/>
        </authorList>
    </citation>
    <scope>NUCLEOTIDE SEQUENCE [LARGE SCALE GENOMIC DNA]</scope>
    <source>
        <strain evidence="4">DSM 28453</strain>
    </source>
</reference>
<feature type="domain" description="DUF6868" evidence="2">
    <location>
        <begin position="1"/>
        <end position="79"/>
    </location>
</feature>
<evidence type="ECO:0000259" key="2">
    <source>
        <dbReference type="Pfam" id="PF21742"/>
    </source>
</evidence>
<name>A0A1I4DLY6_9RHOB</name>
<keyword evidence="4" id="KW-1185">Reference proteome</keyword>
<dbReference type="AlphaFoldDB" id="A0A1I4DLY6"/>
<evidence type="ECO:0000313" key="4">
    <source>
        <dbReference type="Proteomes" id="UP000198851"/>
    </source>
</evidence>
<dbReference type="RefSeq" id="WP_093323229.1">
    <property type="nucleotide sequence ID" value="NZ_FOSZ01000003.1"/>
</dbReference>
<gene>
    <name evidence="3" type="ORF">SAMN04488036_103261</name>
</gene>
<protein>
    <recommendedName>
        <fullName evidence="2">DUF6868 domain-containing protein</fullName>
    </recommendedName>
</protein>
<keyword evidence="1" id="KW-1133">Transmembrane helix</keyword>
<dbReference type="EMBL" id="FOSZ01000003">
    <property type="protein sequence ID" value="SFK94093.1"/>
    <property type="molecule type" value="Genomic_DNA"/>
</dbReference>
<accession>A0A1I4DLY6</accession>
<dbReference type="InterPro" id="IPR049220">
    <property type="entry name" value="DUF6868"/>
</dbReference>